<dbReference type="PANTHER" id="PTHR37422">
    <property type="entry name" value="TEICHURONIC ACID BIOSYNTHESIS PROTEIN TUAE"/>
    <property type="match status" value="1"/>
</dbReference>
<keyword evidence="7" id="KW-0436">Ligase</keyword>
<evidence type="ECO:0000259" key="6">
    <source>
        <dbReference type="Pfam" id="PF04932"/>
    </source>
</evidence>
<dbReference type="PANTHER" id="PTHR37422:SF13">
    <property type="entry name" value="LIPOPOLYSACCHARIDE BIOSYNTHESIS PROTEIN PA4999-RELATED"/>
    <property type="match status" value="1"/>
</dbReference>
<evidence type="ECO:0000256" key="2">
    <source>
        <dbReference type="ARBA" id="ARBA00022692"/>
    </source>
</evidence>
<reference evidence="7 8" key="1">
    <citation type="journal article" date="2020" name="ISME J.">
        <title>Comparative genomics reveals insights into cyanobacterial evolution and habitat adaptation.</title>
        <authorList>
            <person name="Chen M.Y."/>
            <person name="Teng W.K."/>
            <person name="Zhao L."/>
            <person name="Hu C.X."/>
            <person name="Zhou Y.K."/>
            <person name="Han B.P."/>
            <person name="Song L.R."/>
            <person name="Shu W.S."/>
        </authorList>
    </citation>
    <scope>NUCLEOTIDE SEQUENCE [LARGE SCALE GENOMIC DNA]</scope>
    <source>
        <strain evidence="7 8">FACHB-3921</strain>
    </source>
</reference>
<evidence type="ECO:0000313" key="8">
    <source>
        <dbReference type="Proteomes" id="UP000621307"/>
    </source>
</evidence>
<organism evidence="7 8">
    <name type="scientific">Nostoc parmelioides FACHB-3921</name>
    <dbReference type="NCBI Taxonomy" id="2692909"/>
    <lineage>
        <taxon>Bacteria</taxon>
        <taxon>Bacillati</taxon>
        <taxon>Cyanobacteriota</taxon>
        <taxon>Cyanophyceae</taxon>
        <taxon>Nostocales</taxon>
        <taxon>Nostocaceae</taxon>
        <taxon>Nostoc</taxon>
    </lineage>
</organism>
<accession>A0ABR8BLU3</accession>
<dbReference type="EMBL" id="JACJQL010000054">
    <property type="protein sequence ID" value="MBD2254505.1"/>
    <property type="molecule type" value="Genomic_DNA"/>
</dbReference>
<keyword evidence="8" id="KW-1185">Reference proteome</keyword>
<keyword evidence="3 5" id="KW-1133">Transmembrane helix</keyword>
<gene>
    <name evidence="7" type="ORF">H6G14_24995</name>
</gene>
<dbReference type="InterPro" id="IPR051533">
    <property type="entry name" value="WaaL-like"/>
</dbReference>
<feature type="domain" description="O-antigen ligase-related" evidence="6">
    <location>
        <begin position="236"/>
        <end position="330"/>
    </location>
</feature>
<name>A0ABR8BLU3_9NOSO</name>
<feature type="transmembrane region" description="Helical" evidence="5">
    <location>
        <begin position="351"/>
        <end position="371"/>
    </location>
</feature>
<proteinExistence type="predicted"/>
<keyword evidence="4 5" id="KW-0472">Membrane</keyword>
<feature type="transmembrane region" description="Helical" evidence="5">
    <location>
        <begin position="76"/>
        <end position="93"/>
    </location>
</feature>
<feature type="transmembrane region" description="Helical" evidence="5">
    <location>
        <begin position="408"/>
        <end position="429"/>
    </location>
</feature>
<feature type="transmembrane region" description="Helical" evidence="5">
    <location>
        <begin position="383"/>
        <end position="402"/>
    </location>
</feature>
<comment type="subcellular location">
    <subcellularLocation>
        <location evidence="1">Membrane</location>
        <topology evidence="1">Multi-pass membrane protein</topology>
    </subcellularLocation>
</comment>
<feature type="transmembrane region" description="Helical" evidence="5">
    <location>
        <begin position="6"/>
        <end position="26"/>
    </location>
</feature>
<feature type="transmembrane region" description="Helical" evidence="5">
    <location>
        <begin position="128"/>
        <end position="147"/>
    </location>
</feature>
<evidence type="ECO:0000256" key="1">
    <source>
        <dbReference type="ARBA" id="ARBA00004141"/>
    </source>
</evidence>
<feature type="transmembrane region" description="Helical" evidence="5">
    <location>
        <begin position="232"/>
        <end position="264"/>
    </location>
</feature>
<feature type="transmembrane region" description="Helical" evidence="5">
    <location>
        <begin position="202"/>
        <end position="220"/>
    </location>
</feature>
<keyword evidence="2 5" id="KW-0812">Transmembrane</keyword>
<evidence type="ECO:0000256" key="4">
    <source>
        <dbReference type="ARBA" id="ARBA00023136"/>
    </source>
</evidence>
<evidence type="ECO:0000256" key="3">
    <source>
        <dbReference type="ARBA" id="ARBA00022989"/>
    </source>
</evidence>
<dbReference type="RefSeq" id="WP_190570695.1">
    <property type="nucleotide sequence ID" value="NZ_JACJQL010000054.1"/>
</dbReference>
<evidence type="ECO:0000313" key="7">
    <source>
        <dbReference type="EMBL" id="MBD2254505.1"/>
    </source>
</evidence>
<evidence type="ECO:0000256" key="5">
    <source>
        <dbReference type="SAM" id="Phobius"/>
    </source>
</evidence>
<sequence length="453" mass="51025">MASEFIHRLLNLVFSPYGLLGILLGLMLLEKAKTSRRLAWLLLSCCCYAASLAKFTDQWIKEPPALVFPLQQIRETGRPLAIVILALIILLGMQTKNGWRRVFIPQPINYLIMFQAVIFLKVSLYGDIVFALLAAMTFGAVVLMFKLGPARWLQDDNNFHLGVWSLAMTGVIFALACTYQGAINMHPMTFLHGRFMGTTGNAQHAAALLAGTIPCFIFLIESHKRWDWLKAFWIAMLLLVGYFLFLTGSRTGAFMAITSILLFYRNRSGSLLRLSLLTIVILVIIFFFINPDILNSNQQISNRFLEAGNTREDVWNGMWRNFLKYPIFGVPLVGDRLGYGEHTWLAAAETTGLIGLIPLIFMGLGCLQMMIKMQKLSKKNPSYFLHTSTVIAGLSCLLSGSFSEALLLGNMSFPVMALILYTSLGKYLLDASYKHQNDYYSQQQMLNKLSLYQ</sequence>
<dbReference type="Proteomes" id="UP000621307">
    <property type="component" value="Unassembled WGS sequence"/>
</dbReference>
<comment type="caution">
    <text evidence="7">The sequence shown here is derived from an EMBL/GenBank/DDBJ whole genome shotgun (WGS) entry which is preliminary data.</text>
</comment>
<feature type="transmembrane region" description="Helical" evidence="5">
    <location>
        <begin position="38"/>
        <end position="56"/>
    </location>
</feature>
<feature type="transmembrane region" description="Helical" evidence="5">
    <location>
        <begin position="270"/>
        <end position="289"/>
    </location>
</feature>
<dbReference type="GO" id="GO:0016874">
    <property type="term" value="F:ligase activity"/>
    <property type="evidence" value="ECO:0007669"/>
    <property type="project" value="UniProtKB-KW"/>
</dbReference>
<dbReference type="InterPro" id="IPR007016">
    <property type="entry name" value="O-antigen_ligase-rel_domated"/>
</dbReference>
<protein>
    <submittedName>
        <fullName evidence="7">O-antigen ligase family protein</fullName>
    </submittedName>
</protein>
<dbReference type="Pfam" id="PF04932">
    <property type="entry name" value="Wzy_C"/>
    <property type="match status" value="1"/>
</dbReference>
<feature type="transmembrane region" description="Helical" evidence="5">
    <location>
        <begin position="159"/>
        <end position="182"/>
    </location>
</feature>